<dbReference type="InterPro" id="IPR000399">
    <property type="entry name" value="TPP-bd_CS"/>
</dbReference>
<keyword evidence="8" id="KW-1185">Reference proteome</keyword>
<sequence>MPDLLQERTDKQQPVNADMKMPDLGLTVADYILKLLVNWGISRIYGVIGDANLLLLDAISRQRDIRYIPFLDENAAALAASADAKLSGGVGAVIGTSGPGLVNMLNGLGDAFADRVGVLAITGQVDAPKIGLHTKQYVQQQLTVAPLAAFSELLAHPDALPGLLQHCLIMSSLQGAVTHLSIPKLMFAEKVKGAVLPYSAHLHQPLLAPEKEVEEVFHLMAAAIRPMLLIGGGVYGAEPDTKVFAEEMGAAVATTMPAKHLFPNSHPLYAGGLGLAGSEATSLLMRESDLIIILGATWWPEEFTPQGVNMIQIDAARENIGIGHGLLRGLVGDLRDIMPRLASMAKRRKKNEEAKSAWKQRISEVRNVWSERLEQETTQAGSPLAPQRIMRDLSESIPGNAIIAVDTGDHSIWFNRCFDNRGQRLLLSGRWRTLGFALPAAIAAKHAFPDQPVVAIAGDGGVVQTIMELKTAAAQSIPLVLVVINNNAYAIEKNRMELTGLDTIGSKLDNPDFVRLAEALGGIGFRAHTSEELRSCMEKALQSDKPVLIDVSASSPTVPHSKI</sequence>
<evidence type="ECO:0000313" key="8">
    <source>
        <dbReference type="Proteomes" id="UP000249522"/>
    </source>
</evidence>
<dbReference type="PROSITE" id="PS00187">
    <property type="entry name" value="TPP_ENZYMES"/>
    <property type="match status" value="1"/>
</dbReference>
<dbReference type="InterPro" id="IPR012001">
    <property type="entry name" value="Thiamin_PyroP_enz_TPP-bd_dom"/>
</dbReference>
<dbReference type="GO" id="GO:0000287">
    <property type="term" value="F:magnesium ion binding"/>
    <property type="evidence" value="ECO:0007669"/>
    <property type="project" value="InterPro"/>
</dbReference>
<dbReference type="Gene3D" id="3.40.50.970">
    <property type="match status" value="2"/>
</dbReference>
<proteinExistence type="inferred from homology"/>
<dbReference type="InterPro" id="IPR012000">
    <property type="entry name" value="Thiamin_PyroP_enz_cen_dom"/>
</dbReference>
<dbReference type="GO" id="GO:0003824">
    <property type="term" value="F:catalytic activity"/>
    <property type="evidence" value="ECO:0007669"/>
    <property type="project" value="InterPro"/>
</dbReference>
<evidence type="ECO:0000256" key="2">
    <source>
        <dbReference type="ARBA" id="ARBA00023052"/>
    </source>
</evidence>
<dbReference type="InterPro" id="IPR011766">
    <property type="entry name" value="TPP_enzyme_TPP-bd"/>
</dbReference>
<gene>
    <name evidence="7" type="ORF">DNH61_04580</name>
</gene>
<evidence type="ECO:0000259" key="5">
    <source>
        <dbReference type="Pfam" id="PF02775"/>
    </source>
</evidence>
<dbReference type="RefSeq" id="WP_111145495.1">
    <property type="nucleotide sequence ID" value="NZ_QKRB01000031.1"/>
</dbReference>
<dbReference type="SUPFAM" id="SSF52518">
    <property type="entry name" value="Thiamin diphosphate-binding fold (THDP-binding)"/>
    <property type="match status" value="2"/>
</dbReference>
<feature type="domain" description="Thiamine pyrophosphate enzyme N-terminal TPP-binding" evidence="6">
    <location>
        <begin position="27"/>
        <end position="138"/>
    </location>
</feature>
<name>A0A2W1M0B2_9BACL</name>
<organism evidence="7 8">
    <name type="scientific">Paenibacillus sambharensis</name>
    <dbReference type="NCBI Taxonomy" id="1803190"/>
    <lineage>
        <taxon>Bacteria</taxon>
        <taxon>Bacillati</taxon>
        <taxon>Bacillota</taxon>
        <taxon>Bacilli</taxon>
        <taxon>Bacillales</taxon>
        <taxon>Paenibacillaceae</taxon>
        <taxon>Paenibacillus</taxon>
    </lineage>
</organism>
<dbReference type="Pfam" id="PF00205">
    <property type="entry name" value="TPP_enzyme_M"/>
    <property type="match status" value="1"/>
</dbReference>
<dbReference type="InterPro" id="IPR029061">
    <property type="entry name" value="THDP-binding"/>
</dbReference>
<dbReference type="SUPFAM" id="SSF52467">
    <property type="entry name" value="DHS-like NAD/FAD-binding domain"/>
    <property type="match status" value="1"/>
</dbReference>
<evidence type="ECO:0000259" key="6">
    <source>
        <dbReference type="Pfam" id="PF02776"/>
    </source>
</evidence>
<comment type="similarity">
    <text evidence="1 3">Belongs to the TPP enzyme family.</text>
</comment>
<protein>
    <submittedName>
        <fullName evidence="7">Thiamine pyrophosphate-binding protein</fullName>
    </submittedName>
</protein>
<dbReference type="AlphaFoldDB" id="A0A2W1M0B2"/>
<comment type="caution">
    <text evidence="7">The sequence shown here is derived from an EMBL/GenBank/DDBJ whole genome shotgun (WGS) entry which is preliminary data.</text>
</comment>
<dbReference type="Proteomes" id="UP000249522">
    <property type="component" value="Unassembled WGS sequence"/>
</dbReference>
<feature type="domain" description="Thiamine pyrophosphate enzyme central" evidence="4">
    <location>
        <begin position="213"/>
        <end position="341"/>
    </location>
</feature>
<accession>A0A2W1M0B2</accession>
<reference evidence="7 8" key="1">
    <citation type="submission" date="2018-06" db="EMBL/GenBank/DDBJ databases">
        <title>Paenibacillus imtechensis sp. nov.</title>
        <authorList>
            <person name="Pinnaka A.K."/>
            <person name="Singh H."/>
            <person name="Kaur M."/>
        </authorList>
    </citation>
    <scope>NUCLEOTIDE SEQUENCE [LARGE SCALE GENOMIC DNA]</scope>
    <source>
        <strain evidence="7 8">SMB1</strain>
    </source>
</reference>
<dbReference type="PANTHER" id="PTHR42981:SF2">
    <property type="entry name" value="PYRUVATE DEHYDROGENASE [UBIQUINONE]"/>
    <property type="match status" value="1"/>
</dbReference>
<dbReference type="PANTHER" id="PTHR42981">
    <property type="entry name" value="PYRUVATE DEHYDROGENASE [UBIQUINONE]"/>
    <property type="match status" value="1"/>
</dbReference>
<evidence type="ECO:0000256" key="1">
    <source>
        <dbReference type="ARBA" id="ARBA00007812"/>
    </source>
</evidence>
<evidence type="ECO:0000256" key="3">
    <source>
        <dbReference type="RuleBase" id="RU362132"/>
    </source>
</evidence>
<dbReference type="InterPro" id="IPR047211">
    <property type="entry name" value="POXB-like"/>
</dbReference>
<dbReference type="GO" id="GO:0030976">
    <property type="term" value="F:thiamine pyrophosphate binding"/>
    <property type="evidence" value="ECO:0007669"/>
    <property type="project" value="InterPro"/>
</dbReference>
<dbReference type="Gene3D" id="3.40.50.1220">
    <property type="entry name" value="TPP-binding domain"/>
    <property type="match status" value="1"/>
</dbReference>
<keyword evidence="2 3" id="KW-0786">Thiamine pyrophosphate</keyword>
<feature type="domain" description="Thiamine pyrophosphate enzyme TPP-binding" evidence="5">
    <location>
        <begin position="406"/>
        <end position="551"/>
    </location>
</feature>
<evidence type="ECO:0000313" key="7">
    <source>
        <dbReference type="EMBL" id="PZD97167.1"/>
    </source>
</evidence>
<dbReference type="Pfam" id="PF02776">
    <property type="entry name" value="TPP_enzyme_N"/>
    <property type="match status" value="1"/>
</dbReference>
<evidence type="ECO:0000259" key="4">
    <source>
        <dbReference type="Pfam" id="PF00205"/>
    </source>
</evidence>
<dbReference type="Pfam" id="PF02775">
    <property type="entry name" value="TPP_enzyme_C"/>
    <property type="match status" value="1"/>
</dbReference>
<dbReference type="EMBL" id="QKRB01000031">
    <property type="protein sequence ID" value="PZD97167.1"/>
    <property type="molecule type" value="Genomic_DNA"/>
</dbReference>
<dbReference type="InterPro" id="IPR029035">
    <property type="entry name" value="DHS-like_NAD/FAD-binding_dom"/>
</dbReference>
<dbReference type="OrthoDB" id="4494979at2"/>